<sequence length="34" mass="3937">MICVRKLKLNHITTCVLIGFILLNLLTKSQSRYC</sequence>
<reference evidence="2" key="1">
    <citation type="journal article" date="2021" name="Proc. Natl. Acad. Sci. U.S.A.">
        <title>A Catalog of Tens of Thousands of Viruses from Human Metagenomes Reveals Hidden Associations with Chronic Diseases.</title>
        <authorList>
            <person name="Tisza M.J."/>
            <person name="Buck C.B."/>
        </authorList>
    </citation>
    <scope>NUCLEOTIDE SEQUENCE</scope>
    <source>
        <strain evidence="2">CtKhy9</strain>
    </source>
</reference>
<evidence type="ECO:0000256" key="1">
    <source>
        <dbReference type="SAM" id="Phobius"/>
    </source>
</evidence>
<organism evidence="2">
    <name type="scientific">Myoviridae sp. ctKhy9</name>
    <dbReference type="NCBI Taxonomy" id="2827677"/>
    <lineage>
        <taxon>Viruses</taxon>
        <taxon>Duplodnaviria</taxon>
        <taxon>Heunggongvirae</taxon>
        <taxon>Uroviricota</taxon>
        <taxon>Caudoviricetes</taxon>
    </lineage>
</organism>
<proteinExistence type="predicted"/>
<dbReference type="EMBL" id="BK032614">
    <property type="protein sequence ID" value="DAF51345.1"/>
    <property type="molecule type" value="Genomic_DNA"/>
</dbReference>
<protein>
    <submittedName>
        <fullName evidence="2">Uncharacterized protein</fullName>
    </submittedName>
</protein>
<name>A0A8S5SJZ8_9CAUD</name>
<keyword evidence="1" id="KW-1133">Transmembrane helix</keyword>
<evidence type="ECO:0000313" key="2">
    <source>
        <dbReference type="EMBL" id="DAF51345.1"/>
    </source>
</evidence>
<feature type="transmembrane region" description="Helical" evidence="1">
    <location>
        <begin position="7"/>
        <end position="26"/>
    </location>
</feature>
<keyword evidence="1" id="KW-0472">Membrane</keyword>
<accession>A0A8S5SJZ8</accession>
<keyword evidence="1" id="KW-0812">Transmembrane</keyword>